<reference evidence="10" key="1">
    <citation type="submission" date="2020-11" db="EMBL/GenBank/DDBJ databases">
        <authorList>
            <person name="Tran Van P."/>
        </authorList>
    </citation>
    <scope>NUCLEOTIDE SEQUENCE</scope>
</reference>
<evidence type="ECO:0000256" key="7">
    <source>
        <dbReference type="ARBA" id="ARBA00023170"/>
    </source>
</evidence>
<evidence type="ECO:0000256" key="6">
    <source>
        <dbReference type="ARBA" id="ARBA00023136"/>
    </source>
</evidence>
<evidence type="ECO:0000256" key="9">
    <source>
        <dbReference type="SAM" id="Phobius"/>
    </source>
</evidence>
<feature type="transmembrane region" description="Helical" evidence="9">
    <location>
        <begin position="13"/>
        <end position="30"/>
    </location>
</feature>
<evidence type="ECO:0000313" key="10">
    <source>
        <dbReference type="EMBL" id="CAD7448550.1"/>
    </source>
</evidence>
<keyword evidence="3 9" id="KW-0812">Transmembrane</keyword>
<keyword evidence="7" id="KW-0675">Receptor</keyword>
<dbReference type="GO" id="GO:0005886">
    <property type="term" value="C:plasma membrane"/>
    <property type="evidence" value="ECO:0007669"/>
    <property type="project" value="TreeGrafter"/>
</dbReference>
<evidence type="ECO:0000256" key="3">
    <source>
        <dbReference type="ARBA" id="ARBA00022692"/>
    </source>
</evidence>
<dbReference type="GO" id="GO:0005549">
    <property type="term" value="F:odorant binding"/>
    <property type="evidence" value="ECO:0007669"/>
    <property type="project" value="InterPro"/>
</dbReference>
<comment type="subcellular location">
    <subcellularLocation>
        <location evidence="1">Membrane</location>
        <topology evidence="1">Multi-pass membrane protein</topology>
    </subcellularLocation>
</comment>
<name>A0A7R9F804_9NEOP</name>
<proteinExistence type="predicted"/>
<dbReference type="PANTHER" id="PTHR21137:SF44">
    <property type="entry name" value="ODORANT RECEPTOR 13A-RELATED"/>
    <property type="match status" value="1"/>
</dbReference>
<dbReference type="Pfam" id="PF02949">
    <property type="entry name" value="7tm_6"/>
    <property type="match status" value="1"/>
</dbReference>
<dbReference type="InterPro" id="IPR004117">
    <property type="entry name" value="7tm6_olfct_rcpt"/>
</dbReference>
<protein>
    <submittedName>
        <fullName evidence="10">Uncharacterized protein</fullName>
    </submittedName>
</protein>
<dbReference type="GO" id="GO:0007165">
    <property type="term" value="P:signal transduction"/>
    <property type="evidence" value="ECO:0007669"/>
    <property type="project" value="UniProtKB-KW"/>
</dbReference>
<keyword evidence="6 9" id="KW-0472">Membrane</keyword>
<evidence type="ECO:0000256" key="8">
    <source>
        <dbReference type="ARBA" id="ARBA00023224"/>
    </source>
</evidence>
<dbReference type="AlphaFoldDB" id="A0A7R9F804"/>
<dbReference type="PANTHER" id="PTHR21137">
    <property type="entry name" value="ODORANT RECEPTOR"/>
    <property type="match status" value="1"/>
</dbReference>
<evidence type="ECO:0000256" key="4">
    <source>
        <dbReference type="ARBA" id="ARBA00022725"/>
    </source>
</evidence>
<organism evidence="10">
    <name type="scientific">Timema bartmani</name>
    <dbReference type="NCBI Taxonomy" id="61472"/>
    <lineage>
        <taxon>Eukaryota</taxon>
        <taxon>Metazoa</taxon>
        <taxon>Ecdysozoa</taxon>
        <taxon>Arthropoda</taxon>
        <taxon>Hexapoda</taxon>
        <taxon>Insecta</taxon>
        <taxon>Pterygota</taxon>
        <taxon>Neoptera</taxon>
        <taxon>Polyneoptera</taxon>
        <taxon>Phasmatodea</taxon>
        <taxon>Timematodea</taxon>
        <taxon>Timematoidea</taxon>
        <taxon>Timematidae</taxon>
        <taxon>Timema</taxon>
    </lineage>
</organism>
<keyword evidence="5 9" id="KW-1133">Transmembrane helix</keyword>
<evidence type="ECO:0000256" key="5">
    <source>
        <dbReference type="ARBA" id="ARBA00022989"/>
    </source>
</evidence>
<keyword evidence="2" id="KW-0716">Sensory transduction</keyword>
<evidence type="ECO:0000256" key="1">
    <source>
        <dbReference type="ARBA" id="ARBA00004141"/>
    </source>
</evidence>
<keyword evidence="4" id="KW-0552">Olfaction</keyword>
<keyword evidence="8" id="KW-0807">Transducer</keyword>
<evidence type="ECO:0000256" key="2">
    <source>
        <dbReference type="ARBA" id="ARBA00022606"/>
    </source>
</evidence>
<sequence length="99" mass="11129">MTTIGDGSNFLKFTIYFITALFEIFLYCWYGDLLLSKSTGIQEAAYNSAWPEGSRRFKQSIGLIIVRAQRTACVTVGKFRVVSLETFVSNNKGTRANDL</sequence>
<dbReference type="GO" id="GO:0004984">
    <property type="term" value="F:olfactory receptor activity"/>
    <property type="evidence" value="ECO:0007669"/>
    <property type="project" value="InterPro"/>
</dbReference>
<accession>A0A7R9F804</accession>
<gene>
    <name evidence="10" type="ORF">TBIB3V08_LOCUS10836</name>
</gene>
<dbReference type="EMBL" id="OD570165">
    <property type="protein sequence ID" value="CAD7448550.1"/>
    <property type="molecule type" value="Genomic_DNA"/>
</dbReference>